<gene>
    <name evidence="3" type="ORF">D0544_06610</name>
</gene>
<dbReference type="GO" id="GO:0005737">
    <property type="term" value="C:cytoplasm"/>
    <property type="evidence" value="ECO:0007669"/>
    <property type="project" value="TreeGrafter"/>
</dbReference>
<protein>
    <recommendedName>
        <fullName evidence="2">UPF0235 protein D0544_06610</fullName>
    </recommendedName>
</protein>
<reference evidence="3 4" key="2">
    <citation type="submission" date="2018-12" db="EMBL/GenBank/DDBJ databases">
        <title>Simiduia agarivorans gen. nov., sp. nov., a marine, agarolytic bacterium isolated from shallow coastal water from Keelung, Taiwan.</title>
        <authorList>
            <person name="Shieh W.Y."/>
        </authorList>
    </citation>
    <scope>NUCLEOTIDE SEQUENCE [LARGE SCALE GENOMIC DNA]</scope>
    <source>
        <strain evidence="3 4">GTF-13</strain>
    </source>
</reference>
<dbReference type="SUPFAM" id="SSF69786">
    <property type="entry name" value="YggU-like"/>
    <property type="match status" value="1"/>
</dbReference>
<dbReference type="EMBL" id="QWEZ01000001">
    <property type="protein sequence ID" value="RRJ84766.1"/>
    <property type="molecule type" value="Genomic_DNA"/>
</dbReference>
<dbReference type="Pfam" id="PF02594">
    <property type="entry name" value="DUF167"/>
    <property type="match status" value="1"/>
</dbReference>
<proteinExistence type="inferred from homology"/>
<dbReference type="AlphaFoldDB" id="A0A3P3VSU6"/>
<dbReference type="NCBIfam" id="TIGR00251">
    <property type="entry name" value="DUF167 family protein"/>
    <property type="match status" value="1"/>
</dbReference>
<comment type="similarity">
    <text evidence="1 2">Belongs to the UPF0235 family.</text>
</comment>
<evidence type="ECO:0000256" key="1">
    <source>
        <dbReference type="ARBA" id="ARBA00010364"/>
    </source>
</evidence>
<dbReference type="InterPro" id="IPR036591">
    <property type="entry name" value="YggU-like_sf"/>
</dbReference>
<evidence type="ECO:0000256" key="2">
    <source>
        <dbReference type="HAMAP-Rule" id="MF_00634"/>
    </source>
</evidence>
<dbReference type="HAMAP" id="MF_00634">
    <property type="entry name" value="UPF0235"/>
    <property type="match status" value="1"/>
</dbReference>
<reference evidence="3 4" key="1">
    <citation type="submission" date="2018-08" db="EMBL/GenBank/DDBJ databases">
        <authorList>
            <person name="Khan S.A."/>
        </authorList>
    </citation>
    <scope>NUCLEOTIDE SEQUENCE [LARGE SCALE GENOMIC DNA]</scope>
    <source>
        <strain evidence="3 4">GTF-13</strain>
    </source>
</reference>
<evidence type="ECO:0000313" key="3">
    <source>
        <dbReference type="EMBL" id="RRJ84766.1"/>
    </source>
</evidence>
<dbReference type="InterPro" id="IPR003746">
    <property type="entry name" value="DUF167"/>
</dbReference>
<dbReference type="RefSeq" id="WP_125015195.1">
    <property type="nucleotide sequence ID" value="NZ_QWEZ01000001.1"/>
</dbReference>
<keyword evidence="4" id="KW-1185">Reference proteome</keyword>
<dbReference type="SMART" id="SM01152">
    <property type="entry name" value="DUF167"/>
    <property type="match status" value="1"/>
</dbReference>
<evidence type="ECO:0000313" key="4">
    <source>
        <dbReference type="Proteomes" id="UP000280792"/>
    </source>
</evidence>
<dbReference type="Proteomes" id="UP000280792">
    <property type="component" value="Unassembled WGS sequence"/>
</dbReference>
<dbReference type="Gene3D" id="3.30.1200.10">
    <property type="entry name" value="YggU-like"/>
    <property type="match status" value="1"/>
</dbReference>
<organism evidence="3 4">
    <name type="scientific">Aestuariirhabdus litorea</name>
    <dbReference type="NCBI Taxonomy" id="2528527"/>
    <lineage>
        <taxon>Bacteria</taxon>
        <taxon>Pseudomonadati</taxon>
        <taxon>Pseudomonadota</taxon>
        <taxon>Gammaproteobacteria</taxon>
        <taxon>Oceanospirillales</taxon>
        <taxon>Aestuariirhabdaceae</taxon>
        <taxon>Aestuariirhabdus</taxon>
    </lineage>
</organism>
<accession>A0A3P3VSU6</accession>
<name>A0A3P3VSU6_9GAMM</name>
<dbReference type="PANTHER" id="PTHR13420">
    <property type="entry name" value="UPF0235 PROTEIN C15ORF40"/>
    <property type="match status" value="1"/>
</dbReference>
<sequence length="103" mass="11451">MDQPLPFAWQDNRLILSLLLQPKASANRFCDLKEGRIKVQIKAPPVDGKANSELITFLAKQFRTPKGAVFLISGESSRRKRVAIESPKCLPEPLLRLGLAAPE</sequence>
<comment type="caution">
    <text evidence="3">The sequence shown here is derived from an EMBL/GenBank/DDBJ whole genome shotgun (WGS) entry which is preliminary data.</text>
</comment>
<dbReference type="PANTHER" id="PTHR13420:SF7">
    <property type="entry name" value="UPF0235 PROTEIN C15ORF40"/>
    <property type="match status" value="1"/>
</dbReference>